<proteinExistence type="inferred from homology"/>
<organism evidence="7 8">
    <name type="scientific">Streblomastix strix</name>
    <dbReference type="NCBI Taxonomy" id="222440"/>
    <lineage>
        <taxon>Eukaryota</taxon>
        <taxon>Metamonada</taxon>
        <taxon>Preaxostyla</taxon>
        <taxon>Oxymonadida</taxon>
        <taxon>Streblomastigidae</taxon>
        <taxon>Streblomastix</taxon>
    </lineage>
</organism>
<protein>
    <submittedName>
        <fullName evidence="7">Uncharacterized protein</fullName>
    </submittedName>
</protein>
<keyword evidence="5" id="KW-0539">Nucleus</keyword>
<comment type="subcellular location">
    <subcellularLocation>
        <location evidence="2">Chromosome</location>
        <location evidence="2">Centromere</location>
    </subcellularLocation>
    <subcellularLocation>
        <location evidence="1">Nucleus</location>
    </subcellularLocation>
</comment>
<evidence type="ECO:0000256" key="4">
    <source>
        <dbReference type="ARBA" id="ARBA00022454"/>
    </source>
</evidence>
<evidence type="ECO:0000313" key="7">
    <source>
        <dbReference type="EMBL" id="KAA6397806.1"/>
    </source>
</evidence>
<evidence type="ECO:0000256" key="5">
    <source>
        <dbReference type="ARBA" id="ARBA00023242"/>
    </source>
</evidence>
<evidence type="ECO:0000256" key="6">
    <source>
        <dbReference type="ARBA" id="ARBA00023328"/>
    </source>
</evidence>
<dbReference type="GO" id="GO:0005634">
    <property type="term" value="C:nucleus"/>
    <property type="evidence" value="ECO:0007669"/>
    <property type="project" value="UniProtKB-SubCell"/>
</dbReference>
<dbReference type="PANTHER" id="PTHR48208">
    <property type="entry name" value="CENTROMERE PROTEIN I"/>
    <property type="match status" value="1"/>
</dbReference>
<evidence type="ECO:0000256" key="3">
    <source>
        <dbReference type="ARBA" id="ARBA00005470"/>
    </source>
</evidence>
<dbReference type="Proteomes" id="UP000324800">
    <property type="component" value="Unassembled WGS sequence"/>
</dbReference>
<reference evidence="7 8" key="1">
    <citation type="submission" date="2019-03" db="EMBL/GenBank/DDBJ databases">
        <title>Single cell metagenomics reveals metabolic interactions within the superorganism composed of flagellate Streblomastix strix and complex community of Bacteroidetes bacteria on its surface.</title>
        <authorList>
            <person name="Treitli S.C."/>
            <person name="Kolisko M."/>
            <person name="Husnik F."/>
            <person name="Keeling P."/>
            <person name="Hampl V."/>
        </authorList>
    </citation>
    <scope>NUCLEOTIDE SEQUENCE [LARGE SCALE GENOMIC DNA]</scope>
    <source>
        <strain evidence="7">ST1C</strain>
    </source>
</reference>
<evidence type="ECO:0000313" key="8">
    <source>
        <dbReference type="Proteomes" id="UP000324800"/>
    </source>
</evidence>
<dbReference type="GO" id="GO:0034080">
    <property type="term" value="P:CENP-A containing chromatin assembly"/>
    <property type="evidence" value="ECO:0007669"/>
    <property type="project" value="TreeGrafter"/>
</dbReference>
<dbReference type="AlphaFoldDB" id="A0A5J4WTD0"/>
<dbReference type="OrthoDB" id="6347512at2759"/>
<sequence>MCSVDMDEGVTSEVIYGIVVQVLQQGKTLTITQFNENLDKAIPGEFISQNLILEIAGGFNALPFRGKVKIIRWLVMCLDFVDGLNILHNIYEFFFQLLDYDALRTYACFILIILTKRNDVMLYRRRKLKQLRKMHYTDNALLALINYYSILIGSNDSAISSDTGSKIKPIFKIPDQQWYNRMLDIRTALNSQEVNQGTNFKPSSLFQMSEHDFLTPTTLIDMLHNIHQAEQRSQRPIFNQSQHSGNQQSQISIKQGLYSQCDVRLYTTKTEPTSQFSTRLSDSLTTYISSCLQEIFTKKDFKQQADLLAALVDTELFLQESVPTVDQWLKDGYVKV</sequence>
<keyword evidence="6" id="KW-0137">Centromere</keyword>
<comment type="similarity">
    <text evidence="3">Belongs to the CENP-I/CTF3 family.</text>
</comment>
<dbReference type="GO" id="GO:0000070">
    <property type="term" value="P:mitotic sister chromatid segregation"/>
    <property type="evidence" value="ECO:0007669"/>
    <property type="project" value="TreeGrafter"/>
</dbReference>
<evidence type="ECO:0000256" key="1">
    <source>
        <dbReference type="ARBA" id="ARBA00004123"/>
    </source>
</evidence>
<evidence type="ECO:0000256" key="2">
    <source>
        <dbReference type="ARBA" id="ARBA00004584"/>
    </source>
</evidence>
<name>A0A5J4WTD0_9EUKA</name>
<comment type="caution">
    <text evidence="7">The sequence shown here is derived from an EMBL/GenBank/DDBJ whole genome shotgun (WGS) entry which is preliminary data.</text>
</comment>
<dbReference type="GO" id="GO:0000939">
    <property type="term" value="C:inner kinetochore"/>
    <property type="evidence" value="ECO:0007669"/>
    <property type="project" value="TreeGrafter"/>
</dbReference>
<dbReference type="InterPro" id="IPR012485">
    <property type="entry name" value="CENP-I"/>
</dbReference>
<accession>A0A5J4WTD0</accession>
<keyword evidence="4" id="KW-0158">Chromosome</keyword>
<dbReference type="EMBL" id="SNRW01001099">
    <property type="protein sequence ID" value="KAA6397806.1"/>
    <property type="molecule type" value="Genomic_DNA"/>
</dbReference>
<gene>
    <name evidence="7" type="ORF">EZS28_006668</name>
</gene>
<dbReference type="Pfam" id="PF07778">
    <property type="entry name" value="CENP-I"/>
    <property type="match status" value="1"/>
</dbReference>
<dbReference type="PANTHER" id="PTHR48208:SF2">
    <property type="entry name" value="CENTROMERE PROTEIN I"/>
    <property type="match status" value="1"/>
</dbReference>